<reference evidence="1" key="2">
    <citation type="journal article" date="2021" name="PeerJ">
        <title>Extensive microbial diversity within the chicken gut microbiome revealed by metagenomics and culture.</title>
        <authorList>
            <person name="Gilroy R."/>
            <person name="Ravi A."/>
            <person name="Getino M."/>
            <person name="Pursley I."/>
            <person name="Horton D.L."/>
            <person name="Alikhan N.F."/>
            <person name="Baker D."/>
            <person name="Gharbi K."/>
            <person name="Hall N."/>
            <person name="Watson M."/>
            <person name="Adriaenssens E.M."/>
            <person name="Foster-Nyarko E."/>
            <person name="Jarju S."/>
            <person name="Secka A."/>
            <person name="Antonio M."/>
            <person name="Oren A."/>
            <person name="Chaudhuri R.R."/>
            <person name="La Ragione R."/>
            <person name="Hildebrand F."/>
            <person name="Pallen M.J."/>
        </authorList>
    </citation>
    <scope>NUCLEOTIDE SEQUENCE</scope>
    <source>
        <strain evidence="1">CHK181-108</strain>
    </source>
</reference>
<reference evidence="1" key="1">
    <citation type="submission" date="2020-10" db="EMBL/GenBank/DDBJ databases">
        <authorList>
            <person name="Gilroy R."/>
        </authorList>
    </citation>
    <scope>NUCLEOTIDE SEQUENCE</scope>
    <source>
        <strain evidence="1">CHK181-108</strain>
    </source>
</reference>
<evidence type="ECO:0000313" key="1">
    <source>
        <dbReference type="EMBL" id="HIT85204.1"/>
    </source>
</evidence>
<comment type="caution">
    <text evidence="1">The sequence shown here is derived from an EMBL/GenBank/DDBJ whole genome shotgun (WGS) entry which is preliminary data.</text>
</comment>
<protein>
    <recommendedName>
        <fullName evidence="3">GLUG domain-containing protein</fullName>
    </recommendedName>
</protein>
<gene>
    <name evidence="1" type="ORF">IAA60_04760</name>
</gene>
<name>A0A9D1H478_9FIRM</name>
<dbReference type="Proteomes" id="UP000824165">
    <property type="component" value="Unassembled WGS sequence"/>
</dbReference>
<proteinExistence type="predicted"/>
<sequence length="795" mass="85600">MRENSKIEKCYSRQFSKGNGFGSYFSGIVGGIYSANTSIQKCYSDTTIGVADAGAWGSGWWEMYYPDTTTLPWPYAYYSQGTPMGYIGETQTAEDLKNVPDHLKEVFEADSNNINGGYPIFPWQQPEEPGKEVLIGTAEELIAAANEINNDPDGGEGNVYKLTADIDLENAVWSTYIGTYNYDDEKEDFKPFKGTFDGNGHIIKNYTLKGAHKIMTGLFGAIGGNAVVKNIGVRNVSVIVDTDWVWTVAGGLAGCVSENAEVTDCYAKNVTMDITNYKIYGDARNSISEGGGLVGEIRGSGAVRNCYARGITMDTEEVNFDGGIAGYVMGNGTIENCYSDLYIVASPKNEAEVSNCYYSKNPPWPWNTGADENHIYRGTMVAGDEELKTLAPTLGDSFSIDRITSMINDGYPVLKWEYDAPALAGAGTADMPYEIHTIDDFAIFATYDETAGKYFKLMDDVDFNGISWNTPLGTEAAPFEGIFDGGGHVVENIVLKAPQKGKTEYIGLFGYIGADAQICDLGIENVTAEPAGEWGYNTVCGALAGGAAGNASISRCYVKNMTFDNKGQYNFVFLSGGGLLGQVEGEGVKITDCYSIGTKANNNCVAHESGLAGRLLDFESVANCYSDTTLSMCPDSDMSKVSNSYYLTETAGTLYKRAGTLVTGEELRNMGDKLGGSFMNNADGYPMLDWEESAEMDKITSVTYINEAGEETQSASGAVSMKSAGVAKNNGKAGRLFAASYKNGILTDVVICADEVTASGEYNIGLSLANADTVKIFIMTDNMVPLIKAYTESVQ</sequence>
<dbReference type="AlphaFoldDB" id="A0A9D1H478"/>
<dbReference type="EMBL" id="DVLU01000043">
    <property type="protein sequence ID" value="HIT85204.1"/>
    <property type="molecule type" value="Genomic_DNA"/>
</dbReference>
<organism evidence="1 2">
    <name type="scientific">Candidatus Ornithomonoglobus intestinigallinarum</name>
    <dbReference type="NCBI Taxonomy" id="2840894"/>
    <lineage>
        <taxon>Bacteria</taxon>
        <taxon>Bacillati</taxon>
        <taxon>Bacillota</taxon>
        <taxon>Clostridia</taxon>
        <taxon>Candidatus Ornithomonoglobus</taxon>
    </lineage>
</organism>
<evidence type="ECO:0000313" key="2">
    <source>
        <dbReference type="Proteomes" id="UP000824165"/>
    </source>
</evidence>
<dbReference type="Gene3D" id="2.160.20.110">
    <property type="match status" value="2"/>
</dbReference>
<evidence type="ECO:0008006" key="3">
    <source>
        <dbReference type="Google" id="ProtNLM"/>
    </source>
</evidence>
<accession>A0A9D1H478</accession>